<proteinExistence type="predicted"/>
<accession>A0ABY0V6Z6</accession>
<reference evidence="1 2" key="1">
    <citation type="submission" date="2016-10" db="EMBL/GenBank/DDBJ databases">
        <authorList>
            <person name="Varghese N."/>
            <person name="Submissions S."/>
        </authorList>
    </citation>
    <scope>NUCLEOTIDE SEQUENCE [LARGE SCALE GENOMIC DNA]</scope>
    <source>
        <strain evidence="1 2">DSM 9169</strain>
    </source>
</reference>
<sequence length="156" mass="17740">MLTEQTKVEGMYGPTGWLDTSGITVLLAPYMELDDHDYCRFTMVGGDDARELRSLLSVENLQCSQNGGPTVEAALDAAITFPQEVYVSGYVIRQPRRDERVSVDALVIRHSLPDGVTRAWPYLRDRYALHCLAPDECDRILLDDPVGHLAWWLWWD</sequence>
<evidence type="ECO:0000313" key="1">
    <source>
        <dbReference type="EMBL" id="SDT92243.1"/>
    </source>
</evidence>
<evidence type="ECO:0000313" key="2">
    <source>
        <dbReference type="Proteomes" id="UP000198976"/>
    </source>
</evidence>
<dbReference type="Proteomes" id="UP000198976">
    <property type="component" value="Chromosome I"/>
</dbReference>
<gene>
    <name evidence="1" type="ORF">SAMN04489714_0923</name>
</gene>
<protein>
    <recommendedName>
        <fullName evidence="3">DUF4253 domain-containing protein</fullName>
    </recommendedName>
</protein>
<keyword evidence="2" id="KW-1185">Reference proteome</keyword>
<name>A0ABY0V6Z6_9ACTO</name>
<organism evidence="1 2">
    <name type="scientific">Schaalia radingae</name>
    <dbReference type="NCBI Taxonomy" id="131110"/>
    <lineage>
        <taxon>Bacteria</taxon>
        <taxon>Bacillati</taxon>
        <taxon>Actinomycetota</taxon>
        <taxon>Actinomycetes</taxon>
        <taxon>Actinomycetales</taxon>
        <taxon>Actinomycetaceae</taxon>
        <taxon>Schaalia</taxon>
    </lineage>
</organism>
<evidence type="ECO:0008006" key="3">
    <source>
        <dbReference type="Google" id="ProtNLM"/>
    </source>
</evidence>
<dbReference type="RefSeq" id="WP_092648503.1">
    <property type="nucleotide sequence ID" value="NZ_LT629792.1"/>
</dbReference>
<dbReference type="EMBL" id="LT629792">
    <property type="protein sequence ID" value="SDT92243.1"/>
    <property type="molecule type" value="Genomic_DNA"/>
</dbReference>